<accession>A0A3S0I958</accession>
<comment type="caution">
    <text evidence="2">The sequence shown here is derived from an EMBL/GenBank/DDBJ whole genome shotgun (WGS) entry which is preliminary data.</text>
</comment>
<evidence type="ECO:0000313" key="3">
    <source>
        <dbReference type="Proteomes" id="UP000277766"/>
    </source>
</evidence>
<evidence type="ECO:0000313" key="2">
    <source>
        <dbReference type="EMBL" id="RTR27492.1"/>
    </source>
</evidence>
<dbReference type="InterPro" id="IPR000182">
    <property type="entry name" value="GNAT_dom"/>
</dbReference>
<dbReference type="AlphaFoldDB" id="A0A3S0I958"/>
<organism evidence="2 3">
    <name type="scientific">Deinococcus radiophilus</name>
    <dbReference type="NCBI Taxonomy" id="32062"/>
    <lineage>
        <taxon>Bacteria</taxon>
        <taxon>Thermotogati</taxon>
        <taxon>Deinococcota</taxon>
        <taxon>Deinococci</taxon>
        <taxon>Deinococcales</taxon>
        <taxon>Deinococcaceae</taxon>
        <taxon>Deinococcus</taxon>
    </lineage>
</organism>
<dbReference type="PROSITE" id="PS51186">
    <property type="entry name" value="GNAT"/>
    <property type="match status" value="1"/>
</dbReference>
<gene>
    <name evidence="2" type="ORF">EJ104_06415</name>
</gene>
<dbReference type="CDD" id="cd04301">
    <property type="entry name" value="NAT_SF"/>
    <property type="match status" value="1"/>
</dbReference>
<reference evidence="2 3" key="1">
    <citation type="submission" date="2018-12" db="EMBL/GenBank/DDBJ databases">
        <title>Deinococcus radiophilus ATCC 27603 genome sequencing and assembly.</title>
        <authorList>
            <person name="Maclea K.S."/>
            <person name="Maynard C.R."/>
        </authorList>
    </citation>
    <scope>NUCLEOTIDE SEQUENCE [LARGE SCALE GENOMIC DNA]</scope>
    <source>
        <strain evidence="2 3">ATCC 27603</strain>
    </source>
</reference>
<feature type="domain" description="N-acetyltransferase" evidence="1">
    <location>
        <begin position="8"/>
        <end position="177"/>
    </location>
</feature>
<dbReference type="EMBL" id="RXPE01000010">
    <property type="protein sequence ID" value="RTR27492.1"/>
    <property type="molecule type" value="Genomic_DNA"/>
</dbReference>
<protein>
    <submittedName>
        <fullName evidence="2">GNAT family N-acetyltransferase</fullName>
    </submittedName>
</protein>
<dbReference type="OrthoDB" id="65070at2"/>
<dbReference type="RefSeq" id="WP_126351936.1">
    <property type="nucleotide sequence ID" value="NZ_JBHSVX010000001.1"/>
</dbReference>
<dbReference type="Proteomes" id="UP000277766">
    <property type="component" value="Unassembled WGS sequence"/>
</dbReference>
<proteinExistence type="predicted"/>
<keyword evidence="3" id="KW-1185">Reference proteome</keyword>
<dbReference type="SUPFAM" id="SSF55729">
    <property type="entry name" value="Acyl-CoA N-acyltransferases (Nat)"/>
    <property type="match status" value="1"/>
</dbReference>
<keyword evidence="2" id="KW-0808">Transferase</keyword>
<sequence length="244" mass="26208">MPAVPPSVTVRRITDPHDPALAAFGEVQRRSYYAPDTLIPPQMFPDLVAGADSGRRNRILVAERAGTVLGGTLYHLLPRAGFNSFLGIDAVARGTGVGHALHRAALDDVQAHGLAGMFADSVYAGRQSAESRAAEARTGTDPLARRAALDRLGFRTVDLGYWQPVGGPDGGPVKDLDLLYAPLHPALQVELKLVSDTLEAYWQPWLGGLHTGTELRGLRERAAGASLKLLPATETAQYWQSRES</sequence>
<name>A0A3S0I958_9DEIO</name>
<dbReference type="GO" id="GO:0016747">
    <property type="term" value="F:acyltransferase activity, transferring groups other than amino-acyl groups"/>
    <property type="evidence" value="ECO:0007669"/>
    <property type="project" value="InterPro"/>
</dbReference>
<dbReference type="Pfam" id="PF00583">
    <property type="entry name" value="Acetyltransf_1"/>
    <property type="match status" value="1"/>
</dbReference>
<evidence type="ECO:0000259" key="1">
    <source>
        <dbReference type="PROSITE" id="PS51186"/>
    </source>
</evidence>
<dbReference type="InterPro" id="IPR016181">
    <property type="entry name" value="Acyl_CoA_acyltransferase"/>
</dbReference>
<dbReference type="Gene3D" id="3.40.630.30">
    <property type="match status" value="1"/>
</dbReference>